<sequence>MKRIRKVVHHLRNKPEEERRHILHVTMIVICFIMVLLWTFSLGGELKDKETKEKIKQDLKPFSVLKDNLVGGYESMSGNTAPLAQ</sequence>
<keyword evidence="1" id="KW-1133">Transmembrane helix</keyword>
<feature type="transmembrane region" description="Helical" evidence="1">
    <location>
        <begin position="21"/>
        <end position="40"/>
    </location>
</feature>
<dbReference type="AlphaFoldDB" id="A0A1F6V2L5"/>
<protein>
    <submittedName>
        <fullName evidence="2">Uncharacterized protein</fullName>
    </submittedName>
</protein>
<organism evidence="2 3">
    <name type="scientific">Candidatus Nomurabacteria bacterium RIFCSPHIGHO2_01_FULL_40_20</name>
    <dbReference type="NCBI Taxonomy" id="1801738"/>
    <lineage>
        <taxon>Bacteria</taxon>
        <taxon>Candidatus Nomuraibacteriota</taxon>
    </lineage>
</organism>
<accession>A0A1F6V2L5</accession>
<evidence type="ECO:0000313" key="3">
    <source>
        <dbReference type="Proteomes" id="UP000178985"/>
    </source>
</evidence>
<name>A0A1F6V2L5_9BACT</name>
<evidence type="ECO:0000313" key="2">
    <source>
        <dbReference type="EMBL" id="OGI63927.1"/>
    </source>
</evidence>
<reference evidence="2 3" key="1">
    <citation type="journal article" date="2016" name="Nat. Commun.">
        <title>Thousands of microbial genomes shed light on interconnected biogeochemical processes in an aquifer system.</title>
        <authorList>
            <person name="Anantharaman K."/>
            <person name="Brown C.T."/>
            <person name="Hug L.A."/>
            <person name="Sharon I."/>
            <person name="Castelle C.J."/>
            <person name="Probst A.J."/>
            <person name="Thomas B.C."/>
            <person name="Singh A."/>
            <person name="Wilkins M.J."/>
            <person name="Karaoz U."/>
            <person name="Brodie E.L."/>
            <person name="Williams K.H."/>
            <person name="Hubbard S.S."/>
            <person name="Banfield J.F."/>
        </authorList>
    </citation>
    <scope>NUCLEOTIDE SEQUENCE [LARGE SCALE GENOMIC DNA]</scope>
</reference>
<dbReference type="EMBL" id="MFTO01000011">
    <property type="protein sequence ID" value="OGI63927.1"/>
    <property type="molecule type" value="Genomic_DNA"/>
</dbReference>
<evidence type="ECO:0000256" key="1">
    <source>
        <dbReference type="SAM" id="Phobius"/>
    </source>
</evidence>
<comment type="caution">
    <text evidence="2">The sequence shown here is derived from an EMBL/GenBank/DDBJ whole genome shotgun (WGS) entry which is preliminary data.</text>
</comment>
<gene>
    <name evidence="2" type="ORF">A2733_01700</name>
</gene>
<dbReference type="Proteomes" id="UP000178985">
    <property type="component" value="Unassembled WGS sequence"/>
</dbReference>
<proteinExistence type="predicted"/>
<keyword evidence="1" id="KW-0812">Transmembrane</keyword>
<keyword evidence="1" id="KW-0472">Membrane</keyword>